<proteinExistence type="predicted"/>
<protein>
    <submittedName>
        <fullName evidence="1">DUF3795 domain-containing protein</fullName>
    </submittedName>
</protein>
<reference evidence="1 2" key="1">
    <citation type="submission" date="2020-08" db="EMBL/GenBank/DDBJ databases">
        <title>Genome public.</title>
        <authorList>
            <person name="Liu C."/>
            <person name="Sun Q."/>
        </authorList>
    </citation>
    <scope>NUCLEOTIDE SEQUENCE [LARGE SCALE GENOMIC DNA]</scope>
    <source>
        <strain evidence="1 2">NSJ-37</strain>
    </source>
</reference>
<gene>
    <name evidence="1" type="ORF">H8704_10345</name>
</gene>
<accession>A0ABR7N3A6</accession>
<dbReference type="Pfam" id="PF12675">
    <property type="entry name" value="DUF3795"/>
    <property type="match status" value="1"/>
</dbReference>
<dbReference type="RefSeq" id="WP_249298231.1">
    <property type="nucleotide sequence ID" value="NZ_JACRSX010000015.1"/>
</dbReference>
<comment type="caution">
    <text evidence="1">The sequence shown here is derived from an EMBL/GenBank/DDBJ whole genome shotgun (WGS) entry which is preliminary data.</text>
</comment>
<name>A0ABR7N3A6_9FIRM</name>
<dbReference type="EMBL" id="JACRSX010000015">
    <property type="protein sequence ID" value="MBC8563019.1"/>
    <property type="molecule type" value="Genomic_DNA"/>
</dbReference>
<dbReference type="InterPro" id="IPR024227">
    <property type="entry name" value="DUF3795"/>
</dbReference>
<evidence type="ECO:0000313" key="1">
    <source>
        <dbReference type="EMBL" id="MBC8563019.1"/>
    </source>
</evidence>
<evidence type="ECO:0000313" key="2">
    <source>
        <dbReference type="Proteomes" id="UP000606193"/>
    </source>
</evidence>
<sequence>MNKSEIIKKVAPCSLMCHTCSAYNDGTICVSAKTLLKYLEGIKEFYEVHMPDAVESYNNFEGVLSIYADASCSGCRSTEHNGCSIEGCFLLECTKNHGVDFCGECNEFPCKKTQGLFEETVYRQWLEGNQQIREYGIEAFWKNNSENPHYKPYKK</sequence>
<keyword evidence="2" id="KW-1185">Reference proteome</keyword>
<organism evidence="1 2">
    <name type="scientific">Jutongia huaianensis</name>
    <dbReference type="NCBI Taxonomy" id="2763668"/>
    <lineage>
        <taxon>Bacteria</taxon>
        <taxon>Bacillati</taxon>
        <taxon>Bacillota</taxon>
        <taxon>Clostridia</taxon>
        <taxon>Lachnospirales</taxon>
        <taxon>Lachnospiraceae</taxon>
        <taxon>Jutongia</taxon>
    </lineage>
</organism>
<dbReference type="Proteomes" id="UP000606193">
    <property type="component" value="Unassembled WGS sequence"/>
</dbReference>